<comment type="caution">
    <text evidence="2">The sequence shown here is derived from an EMBL/GenBank/DDBJ whole genome shotgun (WGS) entry which is preliminary data.</text>
</comment>
<evidence type="ECO:0000313" key="3">
    <source>
        <dbReference type="Proteomes" id="UP000807716"/>
    </source>
</evidence>
<evidence type="ECO:0000313" key="2">
    <source>
        <dbReference type="EMBL" id="KAG0258152.1"/>
    </source>
</evidence>
<gene>
    <name evidence="2" type="ORF">DFQ27_004785</name>
</gene>
<feature type="chain" id="PRO_5040347102" evidence="1">
    <location>
        <begin position="27"/>
        <end position="187"/>
    </location>
</feature>
<dbReference type="EMBL" id="JAAAJB010000335">
    <property type="protein sequence ID" value="KAG0258152.1"/>
    <property type="molecule type" value="Genomic_DNA"/>
</dbReference>
<dbReference type="AlphaFoldDB" id="A0A9P6Q0Z4"/>
<proteinExistence type="predicted"/>
<name>A0A9P6Q0Z4_9FUNG</name>
<evidence type="ECO:0000256" key="1">
    <source>
        <dbReference type="SAM" id="SignalP"/>
    </source>
</evidence>
<dbReference type="Proteomes" id="UP000807716">
    <property type="component" value="Unassembled WGS sequence"/>
</dbReference>
<keyword evidence="1" id="KW-0732">Signal</keyword>
<dbReference type="OrthoDB" id="10421039at2759"/>
<reference evidence="2" key="1">
    <citation type="journal article" date="2020" name="Fungal Divers.">
        <title>Resolving the Mortierellaceae phylogeny through synthesis of multi-gene phylogenetics and phylogenomics.</title>
        <authorList>
            <person name="Vandepol N."/>
            <person name="Liber J."/>
            <person name="Desiro A."/>
            <person name="Na H."/>
            <person name="Kennedy M."/>
            <person name="Barry K."/>
            <person name="Grigoriev I.V."/>
            <person name="Miller A.N."/>
            <person name="O'Donnell K."/>
            <person name="Stajich J.E."/>
            <person name="Bonito G."/>
        </authorList>
    </citation>
    <scope>NUCLEOTIDE SEQUENCE</scope>
    <source>
        <strain evidence="2">BC1065</strain>
    </source>
</reference>
<organism evidence="2 3">
    <name type="scientific">Actinomortierella ambigua</name>
    <dbReference type="NCBI Taxonomy" id="1343610"/>
    <lineage>
        <taxon>Eukaryota</taxon>
        <taxon>Fungi</taxon>
        <taxon>Fungi incertae sedis</taxon>
        <taxon>Mucoromycota</taxon>
        <taxon>Mortierellomycotina</taxon>
        <taxon>Mortierellomycetes</taxon>
        <taxon>Mortierellales</taxon>
        <taxon>Mortierellaceae</taxon>
        <taxon>Actinomortierella</taxon>
    </lineage>
</organism>
<accession>A0A9P6Q0Z4</accession>
<protein>
    <submittedName>
        <fullName evidence="2">Uncharacterized protein</fullName>
    </submittedName>
</protein>
<sequence>MARILSVLATLLVLTIFQVVSTAAAAAEPPTTKFYLNLGDYYLATPDGAQPDSIVRLTRDLETAALWDLVYDDIHTGTDKRYVINLGDSNLTLSYDRAEPKAELKLKIDADRRWVMVIDGEVELQTVERFEDRPLVIGIIPGDVEPPAVGLVLARQSGTAPGLEVQTTRQARHMYMMRMRYQKMLSR</sequence>
<keyword evidence="3" id="KW-1185">Reference proteome</keyword>
<feature type="signal peptide" evidence="1">
    <location>
        <begin position="1"/>
        <end position="26"/>
    </location>
</feature>